<keyword evidence="1" id="KW-1133">Transmembrane helix</keyword>
<dbReference type="EMBL" id="LN681225">
    <property type="protein sequence ID" value="CEK11245.1"/>
    <property type="molecule type" value="Genomic_DNA"/>
</dbReference>
<gene>
    <name evidence="2" type="ORF">LHA_2224</name>
</gene>
<evidence type="ECO:0000313" key="2">
    <source>
        <dbReference type="EMBL" id="CEK11245.1"/>
    </source>
</evidence>
<dbReference type="HOGENOM" id="CLU_2916945_0_0_6"/>
<dbReference type="AlphaFoldDB" id="A0A0A8UQU9"/>
<keyword evidence="1" id="KW-0472">Membrane</keyword>
<feature type="transmembrane region" description="Helical" evidence="1">
    <location>
        <begin position="41"/>
        <end position="60"/>
    </location>
</feature>
<keyword evidence="3" id="KW-1185">Reference proteome</keyword>
<keyword evidence="1" id="KW-0812">Transmembrane</keyword>
<dbReference type="Proteomes" id="UP000032803">
    <property type="component" value="Chromosome I"/>
</dbReference>
<evidence type="ECO:0000313" key="3">
    <source>
        <dbReference type="Proteomes" id="UP000032803"/>
    </source>
</evidence>
<organism evidence="2 3">
    <name type="scientific">Legionella hackeliae</name>
    <dbReference type="NCBI Taxonomy" id="449"/>
    <lineage>
        <taxon>Bacteria</taxon>
        <taxon>Pseudomonadati</taxon>
        <taxon>Pseudomonadota</taxon>
        <taxon>Gammaproteobacteria</taxon>
        <taxon>Legionellales</taxon>
        <taxon>Legionellaceae</taxon>
        <taxon>Legionella</taxon>
    </lineage>
</organism>
<proteinExistence type="predicted"/>
<evidence type="ECO:0000256" key="1">
    <source>
        <dbReference type="SAM" id="Phobius"/>
    </source>
</evidence>
<dbReference type="STRING" id="449.LHA_2224"/>
<protein>
    <submittedName>
        <fullName evidence="2">Uncharacterized protein</fullName>
    </submittedName>
</protein>
<dbReference type="KEGG" id="lha:LHA_2224"/>
<accession>A0A0A8UQU9</accession>
<reference evidence="3" key="1">
    <citation type="submission" date="2014-09" db="EMBL/GenBank/DDBJ databases">
        <authorList>
            <person name="Gomez-Valero L."/>
        </authorList>
    </citation>
    <scope>NUCLEOTIDE SEQUENCE [LARGE SCALE GENOMIC DNA]</scope>
    <source>
        <strain evidence="3">ATCC35250</strain>
    </source>
</reference>
<sequence>MLLGILLQIYINKTLNENLKNIEFWPVGRSIPRIRLNNESYIFGMAALIFFILVFGLLQFF</sequence>
<name>A0A0A8UQU9_LEGHA</name>